<evidence type="ECO:0000256" key="9">
    <source>
        <dbReference type="PROSITE-ProRule" id="PRU00035"/>
    </source>
</evidence>
<sequence>MSSSVTTTTNGVVVITHVHPTGNGMGVASAPHCLGQTVSSVPGRFRAGQPKALGTIQIMVGLMMLLTGIVMATGPQVDNIGVISGIFVWGSIIYVIAGSLTVAADNNLNTCLVKGSLGMNVVATVIALTGTILHSLDSAGIFFYNYYCDYPDYPSYYPPSFVCQQYWIRSQGIAGVLLVFSMLEFIVSICVSSFACRAVCQCCRSNPEQVFVIGNQIPVPHGCMTPSNAPFPPQNNYEKLILIRSKELREKGVYRVLDWVEAERPDSIKVFWNCVFRDHLLQQYPTLRLLRNRLLDGSFTFYEKLPEKVEKEEEEDKKKKASAEGGEEEEEKTGRKKRKQKKRSASAEEEQPSTSTQSTPSQKRKVQRLKYCSPFRKGEKADIWTWPIYKSQLPVTCGDKEGMLNRDKLAKGEKCIVAQGRWFTPSGFEEFGGKKSRKNWKCSIRCRDTTLEKLIQEGHLTSPDFKRRKSAQTKRALFPSNQSAGSITGSEEDDGEEEEEAEQEREEGERGEQANTAEGESSSGVSHGVVKKCVFKVTCGAINGMLHKDRFASGSCGKSIRTEQCWMTPIKFVTEGSALEDPSWKKDIQYDGKPLSVLIESKLLHIHSLLCKCKLCSSMVKDRHDQDNDDDCFICRSQGSLICCDKCPRSFHQRCHLPNVDDAMLGDNRTWMCTFCVLGASQLWRYPKQMTYQEALTCRISDHLLECQYLLLCLYKADEDNIFVTDPCINVRNYTSVIKTPMWLGRVVEKLQQNLYKTVHHFVSDVMFIFTNCATFNRDNAEFREMGKRLKDLFEREFKSTFSIQLQHPAASNSQ</sequence>
<feature type="domain" description="PHD-type" evidence="14">
    <location>
        <begin position="629"/>
        <end position="679"/>
    </location>
</feature>
<evidence type="ECO:0000256" key="12">
    <source>
        <dbReference type="SAM" id="Phobius"/>
    </source>
</evidence>
<dbReference type="Gene3D" id="3.30.40.10">
    <property type="entry name" value="Zinc/RING finger domain, C3HC4 (zinc finger)"/>
    <property type="match status" value="1"/>
</dbReference>
<keyword evidence="2 12" id="KW-0812">Transmembrane</keyword>
<organism evidence="16 17">
    <name type="scientific">Oncorhynchus tshawytscha</name>
    <name type="common">Chinook salmon</name>
    <name type="synonym">Salmo tshawytscha</name>
    <dbReference type="NCBI Taxonomy" id="74940"/>
    <lineage>
        <taxon>Eukaryota</taxon>
        <taxon>Metazoa</taxon>
        <taxon>Chordata</taxon>
        <taxon>Craniata</taxon>
        <taxon>Vertebrata</taxon>
        <taxon>Euteleostomi</taxon>
        <taxon>Actinopterygii</taxon>
        <taxon>Neopterygii</taxon>
        <taxon>Teleostei</taxon>
        <taxon>Protacanthopterygii</taxon>
        <taxon>Salmoniformes</taxon>
        <taxon>Salmonidae</taxon>
        <taxon>Salmoninae</taxon>
        <taxon>Oncorhynchus</taxon>
    </lineage>
</organism>
<dbReference type="Ensembl" id="ENSOTST00005192989.1">
    <property type="protein sequence ID" value="ENSOTSP00005148797.1"/>
    <property type="gene ID" value="ENSOTSG00005077947.1"/>
</dbReference>
<reference evidence="16" key="3">
    <citation type="submission" date="2025-09" db="UniProtKB">
        <authorList>
            <consortium name="Ensembl"/>
        </authorList>
    </citation>
    <scope>IDENTIFICATION</scope>
</reference>
<keyword evidence="5" id="KW-0862">Zinc</keyword>
<feature type="compositionally biased region" description="Basic and acidic residues" evidence="11">
    <location>
        <begin position="310"/>
        <end position="322"/>
    </location>
</feature>
<dbReference type="GeneTree" id="ENSGT00940000155124"/>
<reference evidence="17" key="1">
    <citation type="journal article" date="2018" name="PLoS ONE">
        <title>Chinook salmon (Oncorhynchus tshawytscha) genome and transcriptome.</title>
        <authorList>
            <person name="Christensen K.A."/>
            <person name="Leong J.S."/>
            <person name="Sakhrani D."/>
            <person name="Biagi C.A."/>
            <person name="Minkley D.R."/>
            <person name="Withler R.E."/>
            <person name="Rondeau E.B."/>
            <person name="Koop B.F."/>
            <person name="Devlin R.H."/>
        </authorList>
    </citation>
    <scope>NUCLEOTIDE SEQUENCE [LARGE SCALE GENOMIC DNA]</scope>
</reference>
<dbReference type="InterPro" id="IPR019787">
    <property type="entry name" value="Znf_PHD-finger"/>
</dbReference>
<gene>
    <name evidence="16" type="primary">LOC112225875</name>
</gene>
<comment type="subcellular location">
    <subcellularLocation>
        <location evidence="1">Membrane</location>
        <topology evidence="1">Multi-pass membrane protein</topology>
    </subcellularLocation>
</comment>
<dbReference type="PROSITE" id="PS50864">
    <property type="entry name" value="SAND"/>
    <property type="match status" value="2"/>
</dbReference>
<keyword evidence="3" id="KW-0479">Metal-binding</keyword>
<feature type="transmembrane region" description="Helical" evidence="12">
    <location>
        <begin position="79"/>
        <end position="97"/>
    </location>
</feature>
<dbReference type="GO" id="GO:0000981">
    <property type="term" value="F:DNA-binding transcription factor activity, RNA polymerase II-specific"/>
    <property type="evidence" value="ECO:0007669"/>
    <property type="project" value="TreeGrafter"/>
</dbReference>
<feature type="compositionally biased region" description="Polar residues" evidence="11">
    <location>
        <begin position="479"/>
        <end position="489"/>
    </location>
</feature>
<dbReference type="PRINTS" id="PR00503">
    <property type="entry name" value="BROMODOMAIN"/>
</dbReference>
<dbReference type="KEGG" id="otw:112225875"/>
<dbReference type="Pfam" id="PF00628">
    <property type="entry name" value="PHD"/>
    <property type="match status" value="1"/>
</dbReference>
<feature type="compositionally biased region" description="Low complexity" evidence="11">
    <location>
        <begin position="352"/>
        <end position="361"/>
    </location>
</feature>
<evidence type="ECO:0000256" key="10">
    <source>
        <dbReference type="PROSITE-ProRule" id="PRU00146"/>
    </source>
</evidence>
<dbReference type="AlphaFoldDB" id="A0AAZ3S6W8"/>
<feature type="compositionally biased region" description="Basic residues" evidence="11">
    <location>
        <begin position="334"/>
        <end position="344"/>
    </location>
</feature>
<evidence type="ECO:0000256" key="2">
    <source>
        <dbReference type="ARBA" id="ARBA00022692"/>
    </source>
</evidence>
<evidence type="ECO:0000256" key="6">
    <source>
        <dbReference type="ARBA" id="ARBA00022989"/>
    </source>
</evidence>
<dbReference type="RefSeq" id="XP_024245744.1">
    <property type="nucleotide sequence ID" value="XM_024389976.2"/>
</dbReference>
<dbReference type="PROSITE" id="PS50014">
    <property type="entry name" value="BROMODOMAIN_2"/>
    <property type="match status" value="1"/>
</dbReference>
<proteinExistence type="predicted"/>
<dbReference type="InterPro" id="IPR013083">
    <property type="entry name" value="Znf_RING/FYVE/PHD"/>
</dbReference>
<dbReference type="Gene3D" id="3.10.390.10">
    <property type="entry name" value="SAND domain-like"/>
    <property type="match status" value="2"/>
</dbReference>
<dbReference type="Proteomes" id="UP000694402">
    <property type="component" value="Unassembled WGS sequence"/>
</dbReference>
<evidence type="ECO:0000313" key="16">
    <source>
        <dbReference type="Ensembl" id="ENSOTSP00005148797.1"/>
    </source>
</evidence>
<evidence type="ECO:0000256" key="8">
    <source>
        <dbReference type="ARBA" id="ARBA00023136"/>
    </source>
</evidence>
<evidence type="ECO:0000259" key="14">
    <source>
        <dbReference type="PROSITE" id="PS50016"/>
    </source>
</evidence>
<feature type="transmembrane region" description="Helical" evidence="12">
    <location>
        <begin position="52"/>
        <end position="72"/>
    </location>
</feature>
<dbReference type="Pfam" id="PF01342">
    <property type="entry name" value="SAND"/>
    <property type="match status" value="2"/>
</dbReference>
<feature type="compositionally biased region" description="Acidic residues" evidence="11">
    <location>
        <begin position="490"/>
        <end position="506"/>
    </location>
</feature>
<dbReference type="Pfam" id="PF00439">
    <property type="entry name" value="Bromodomain"/>
    <property type="match status" value="1"/>
</dbReference>
<dbReference type="Gene3D" id="1.20.920.10">
    <property type="entry name" value="Bromodomain-like"/>
    <property type="match status" value="1"/>
</dbReference>
<keyword evidence="8 12" id="KW-0472">Membrane</keyword>
<keyword evidence="6 12" id="KW-1133">Transmembrane helix</keyword>
<dbReference type="SMART" id="SM00249">
    <property type="entry name" value="PHD"/>
    <property type="match status" value="1"/>
</dbReference>
<dbReference type="InterPro" id="IPR000770">
    <property type="entry name" value="SAND_dom"/>
</dbReference>
<protein>
    <recommendedName>
        <fullName evidence="18">Nuclear body protein SP140-like protein</fullName>
    </recommendedName>
</protein>
<dbReference type="InterPro" id="IPR007237">
    <property type="entry name" value="CD20-like"/>
</dbReference>
<evidence type="ECO:0000259" key="13">
    <source>
        <dbReference type="PROSITE" id="PS50014"/>
    </source>
</evidence>
<dbReference type="SUPFAM" id="SSF57903">
    <property type="entry name" value="FYVE/PHD zinc finger"/>
    <property type="match status" value="1"/>
</dbReference>
<feature type="transmembrane region" description="Helical" evidence="12">
    <location>
        <begin position="117"/>
        <end position="136"/>
    </location>
</feature>
<feature type="domain" description="Bromo" evidence="13">
    <location>
        <begin position="733"/>
        <end position="784"/>
    </location>
</feature>
<dbReference type="InterPro" id="IPR010919">
    <property type="entry name" value="SAND-like_dom_sf"/>
</dbReference>
<keyword evidence="17" id="KW-1185">Reference proteome</keyword>
<evidence type="ECO:0000256" key="3">
    <source>
        <dbReference type="ARBA" id="ARBA00022723"/>
    </source>
</evidence>
<dbReference type="GO" id="GO:0003677">
    <property type="term" value="F:DNA binding"/>
    <property type="evidence" value="ECO:0007669"/>
    <property type="project" value="InterPro"/>
</dbReference>
<dbReference type="PROSITE" id="PS50016">
    <property type="entry name" value="ZF_PHD_2"/>
    <property type="match status" value="1"/>
</dbReference>
<dbReference type="InterPro" id="IPR043563">
    <property type="entry name" value="Sp110/Sp140/Sp140L-like"/>
</dbReference>
<dbReference type="Pfam" id="PF04103">
    <property type="entry name" value="CD20"/>
    <property type="match status" value="1"/>
</dbReference>
<dbReference type="SMART" id="SM00297">
    <property type="entry name" value="BROMO"/>
    <property type="match status" value="1"/>
</dbReference>
<keyword evidence="4 10" id="KW-0863">Zinc-finger</keyword>
<dbReference type="InterPro" id="IPR011011">
    <property type="entry name" value="Znf_FYVE_PHD"/>
</dbReference>
<evidence type="ECO:0000256" key="4">
    <source>
        <dbReference type="ARBA" id="ARBA00022771"/>
    </source>
</evidence>
<feature type="domain" description="SAND" evidence="15">
    <location>
        <begin position="520"/>
        <end position="605"/>
    </location>
</feature>
<keyword evidence="7 9" id="KW-0103">Bromodomain</keyword>
<evidence type="ECO:0008006" key="18">
    <source>
        <dbReference type="Google" id="ProtNLM"/>
    </source>
</evidence>
<evidence type="ECO:0000256" key="7">
    <source>
        <dbReference type="ARBA" id="ARBA00023117"/>
    </source>
</evidence>
<dbReference type="PANTHER" id="PTHR46386">
    <property type="entry name" value="NUCLEAR BODY PROTEIN SP140"/>
    <property type="match status" value="1"/>
</dbReference>
<feature type="region of interest" description="Disordered" evidence="11">
    <location>
        <begin position="463"/>
        <end position="524"/>
    </location>
</feature>
<feature type="domain" description="SAND" evidence="15">
    <location>
        <begin position="378"/>
        <end position="461"/>
    </location>
</feature>
<accession>A0AAZ3S6W8</accession>
<evidence type="ECO:0000256" key="5">
    <source>
        <dbReference type="ARBA" id="ARBA00022833"/>
    </source>
</evidence>
<name>A0AAZ3S6W8_ONCTS</name>
<dbReference type="GO" id="GO:0016020">
    <property type="term" value="C:membrane"/>
    <property type="evidence" value="ECO:0007669"/>
    <property type="project" value="UniProtKB-SubCell"/>
</dbReference>
<dbReference type="InterPro" id="IPR001487">
    <property type="entry name" value="Bromodomain"/>
</dbReference>
<dbReference type="SMART" id="SM00258">
    <property type="entry name" value="SAND"/>
    <property type="match status" value="2"/>
</dbReference>
<dbReference type="GO" id="GO:0005634">
    <property type="term" value="C:nucleus"/>
    <property type="evidence" value="ECO:0007669"/>
    <property type="project" value="TreeGrafter"/>
</dbReference>
<dbReference type="GeneID" id="112225875"/>
<dbReference type="InterPro" id="IPR036427">
    <property type="entry name" value="Bromodomain-like_sf"/>
</dbReference>
<evidence type="ECO:0000256" key="11">
    <source>
        <dbReference type="SAM" id="MobiDB-lite"/>
    </source>
</evidence>
<feature type="region of interest" description="Disordered" evidence="11">
    <location>
        <begin position="310"/>
        <end position="368"/>
    </location>
</feature>
<dbReference type="GO" id="GO:0008270">
    <property type="term" value="F:zinc ion binding"/>
    <property type="evidence" value="ECO:0007669"/>
    <property type="project" value="UniProtKB-KW"/>
</dbReference>
<dbReference type="PANTHER" id="PTHR46386:SF1">
    <property type="entry name" value="NUCLEAR BODY PROTEIN SP140-LIKE PROTEIN"/>
    <property type="match status" value="1"/>
</dbReference>
<dbReference type="CDD" id="cd15541">
    <property type="entry name" value="PHD_TIF1_like"/>
    <property type="match status" value="1"/>
</dbReference>
<dbReference type="SUPFAM" id="SSF63763">
    <property type="entry name" value="SAND domain-like"/>
    <property type="match status" value="2"/>
</dbReference>
<evidence type="ECO:0000259" key="15">
    <source>
        <dbReference type="PROSITE" id="PS50864"/>
    </source>
</evidence>
<reference evidence="16" key="2">
    <citation type="submission" date="2025-08" db="UniProtKB">
        <authorList>
            <consortium name="Ensembl"/>
        </authorList>
    </citation>
    <scope>IDENTIFICATION</scope>
</reference>
<evidence type="ECO:0000256" key="1">
    <source>
        <dbReference type="ARBA" id="ARBA00004141"/>
    </source>
</evidence>
<dbReference type="SUPFAM" id="SSF47370">
    <property type="entry name" value="Bromodomain"/>
    <property type="match status" value="1"/>
</dbReference>
<dbReference type="InterPro" id="IPR001965">
    <property type="entry name" value="Znf_PHD"/>
</dbReference>
<evidence type="ECO:0000313" key="17">
    <source>
        <dbReference type="Proteomes" id="UP000694402"/>
    </source>
</evidence>